<name>A0ACB8EKW0_9SAUR</name>
<dbReference type="EMBL" id="CM037616">
    <property type="protein sequence ID" value="KAH7993269.1"/>
    <property type="molecule type" value="Genomic_DNA"/>
</dbReference>
<gene>
    <name evidence="1" type="ORF">K3G42_030182</name>
</gene>
<accession>A0ACB8EKW0</accession>
<dbReference type="Proteomes" id="UP000827872">
    <property type="component" value="Linkage Group LG03"/>
</dbReference>
<evidence type="ECO:0000313" key="1">
    <source>
        <dbReference type="EMBL" id="KAH7993269.1"/>
    </source>
</evidence>
<protein>
    <submittedName>
        <fullName evidence="1">Uncharacterized protein</fullName>
    </submittedName>
</protein>
<evidence type="ECO:0000313" key="2">
    <source>
        <dbReference type="Proteomes" id="UP000827872"/>
    </source>
</evidence>
<organism evidence="1 2">
    <name type="scientific">Sphaerodactylus townsendi</name>
    <dbReference type="NCBI Taxonomy" id="933632"/>
    <lineage>
        <taxon>Eukaryota</taxon>
        <taxon>Metazoa</taxon>
        <taxon>Chordata</taxon>
        <taxon>Craniata</taxon>
        <taxon>Vertebrata</taxon>
        <taxon>Euteleostomi</taxon>
        <taxon>Lepidosauria</taxon>
        <taxon>Squamata</taxon>
        <taxon>Bifurcata</taxon>
        <taxon>Gekkota</taxon>
        <taxon>Sphaerodactylidae</taxon>
        <taxon>Sphaerodactylus</taxon>
    </lineage>
</organism>
<proteinExistence type="predicted"/>
<reference evidence="1" key="1">
    <citation type="submission" date="2021-08" db="EMBL/GenBank/DDBJ databases">
        <title>The first chromosome-level gecko genome reveals the dynamic sex chromosomes of Neotropical dwarf geckos (Sphaerodactylidae: Sphaerodactylus).</title>
        <authorList>
            <person name="Pinto B.J."/>
            <person name="Keating S.E."/>
            <person name="Gamble T."/>
        </authorList>
    </citation>
    <scope>NUCLEOTIDE SEQUENCE</scope>
    <source>
        <strain evidence="1">TG3544</strain>
    </source>
</reference>
<sequence>MARCLDTVWTAFWVSKHHPDGLLDVWTQYSRPDRFPDTVWTDCQVSGHHPDGWQGVRTAGCPDTVWMDVSGHHLDGQWMAGRVSRNRPASRVSGHCLATDGVSRCCLDGLLGVRTPSGWTGVRTLYGRTPEFLNTGWPAGLVSRHHLDRRLGVQTPSVRTAACPDTIWMESTICPDTSGWMARCPDTVQTAFWVSGHHLDGWLGVWTLYRRMDRRQGVWTPAGRLGVWTSTGQMAGCPDTSRLSSRCPDTLQMSGRSSSTPLISLFLGAFQQERFLLSGIILIPVLVQFLAFTLWKDLHNMEIHPRLYFEPGTTFDTGFSGLLILNDTGASIDNFIHAVKSQNVFAETATGNVSDQLIHNGAIKVTQEKEKYRYTLMCHLEVVNCFPVLVNIGDICRIKTGF</sequence>
<keyword evidence="2" id="KW-1185">Reference proteome</keyword>
<comment type="caution">
    <text evidence="1">The sequence shown here is derived from an EMBL/GenBank/DDBJ whole genome shotgun (WGS) entry which is preliminary data.</text>
</comment>